<keyword evidence="2" id="KW-1185">Reference proteome</keyword>
<evidence type="ECO:0000313" key="1">
    <source>
        <dbReference type="EMBL" id="QCP47745.1"/>
    </source>
</evidence>
<evidence type="ECO:0008006" key="3">
    <source>
        <dbReference type="Google" id="ProtNLM"/>
    </source>
</evidence>
<name>A0A4P8IJH1_9BURK</name>
<dbReference type="KEGG" id="tvl:FAZ95_00240"/>
<dbReference type="AlphaFoldDB" id="A0A4P8IJH1"/>
<dbReference type="InterPro" id="IPR015421">
    <property type="entry name" value="PyrdxlP-dep_Trfase_major"/>
</dbReference>
<dbReference type="EMBL" id="CP040077">
    <property type="protein sequence ID" value="QCP47745.1"/>
    <property type="molecule type" value="Genomic_DNA"/>
</dbReference>
<dbReference type="Proteomes" id="UP000298656">
    <property type="component" value="Chromosome 1"/>
</dbReference>
<dbReference type="Gene3D" id="3.40.640.10">
    <property type="entry name" value="Type I PLP-dependent aspartate aminotransferase-like (Major domain)"/>
    <property type="match status" value="1"/>
</dbReference>
<organism evidence="1 2">
    <name type="scientific">Trinickia violacea</name>
    <dbReference type="NCBI Taxonomy" id="2571746"/>
    <lineage>
        <taxon>Bacteria</taxon>
        <taxon>Pseudomonadati</taxon>
        <taxon>Pseudomonadota</taxon>
        <taxon>Betaproteobacteria</taxon>
        <taxon>Burkholderiales</taxon>
        <taxon>Burkholderiaceae</taxon>
        <taxon>Trinickia</taxon>
    </lineage>
</organism>
<dbReference type="InterPro" id="IPR015424">
    <property type="entry name" value="PyrdxlP-dep_Trfase"/>
</dbReference>
<reference evidence="1 2" key="1">
    <citation type="submission" date="2019-05" db="EMBL/GenBank/DDBJ databases">
        <title>Burkholderia sp. DHOD12, isolated from subtropical forest soil.</title>
        <authorList>
            <person name="Gao Z.-H."/>
            <person name="Qiu L.-H."/>
        </authorList>
    </citation>
    <scope>NUCLEOTIDE SEQUENCE [LARGE SCALE GENOMIC DNA]</scope>
    <source>
        <strain evidence="1 2">DHOD12</strain>
    </source>
</reference>
<evidence type="ECO:0000313" key="2">
    <source>
        <dbReference type="Proteomes" id="UP000298656"/>
    </source>
</evidence>
<dbReference type="SUPFAM" id="SSF53383">
    <property type="entry name" value="PLP-dependent transferases"/>
    <property type="match status" value="1"/>
</dbReference>
<protein>
    <recommendedName>
        <fullName evidence="3">DegT/DnrJ/EryC1/StrS aminotransferase family protein</fullName>
    </recommendedName>
</protein>
<dbReference type="OrthoDB" id="8955051at2"/>
<sequence length="341" mass="38817">MTFAPAAGDAVERLSTRRDAIGGYFELELPPAHGELYPNALRFQSARAAFLALLTAGRPKRVWMPWYICESMLEAHAMTGVQVQRYQIDEHFEIASDIALGENDWLLYVNYFGVCDARVERLFARFPRQQIVIDNSQALFSPPVDCLATIYSPRKFFGIPDGGYLVTERDMPLPDEQDAGSIERFEPLLMRLDHGAEAGYQSMVAARTTLRGQSPKRMSELTRRLLAHIDYPAAIARRNRNYARYQRLLGADNALPLPEAPQYAPLCYPFWNHRADLHARLAAQRVYVAKYWPHVRGETGTPADLEYRLATECLALPCDQRYGDEEIDFVVAMLREAIKSR</sequence>
<gene>
    <name evidence="1" type="ORF">FAZ95_00240</name>
</gene>
<dbReference type="RefSeq" id="WP_137330589.1">
    <property type="nucleotide sequence ID" value="NZ_CP040077.1"/>
</dbReference>
<accession>A0A4P8IJH1</accession>
<proteinExistence type="predicted"/>